<comment type="caution">
    <text evidence="3">The sequence shown here is derived from an EMBL/GenBank/DDBJ whole genome shotgun (WGS) entry which is preliminary data.</text>
</comment>
<reference evidence="3 4" key="1">
    <citation type="journal article" date="2017" name="Front. Microbiol.">
        <title>Genomics reveals a unique clone of Burkholderia cenocepacia harbouring an actively excising novel genomic island.</title>
        <authorList>
            <person name="Patil P."/>
            <person name="Mali S."/>
            <person name="Midha S."/>
            <person name="Gautam V."/>
            <person name="Dash L."/>
            <person name="Kumar S."/>
            <person name="Shastri J."/>
            <person name="Singhal L."/>
            <person name="Patil P.B."/>
        </authorList>
    </citation>
    <scope>NUCLEOTIDE SEQUENCE [LARGE SCALE GENOMIC DNA]</scope>
    <source>
        <strain evidence="3 4">BC-19</strain>
    </source>
</reference>
<organism evidence="3 4">
    <name type="scientific">Burkholderia cenocepacia</name>
    <dbReference type="NCBI Taxonomy" id="95486"/>
    <lineage>
        <taxon>Bacteria</taxon>
        <taxon>Pseudomonadati</taxon>
        <taxon>Pseudomonadota</taxon>
        <taxon>Betaproteobacteria</taxon>
        <taxon>Burkholderiales</taxon>
        <taxon>Burkholderiaceae</taxon>
        <taxon>Burkholderia</taxon>
        <taxon>Burkholderia cepacia complex</taxon>
    </lineage>
</organism>
<proteinExistence type="predicted"/>
<reference evidence="3 4" key="2">
    <citation type="journal article" date="2017" name="Front. Microbiol.">
        <title>Genomics Reveals a Unique Clone of Burkholderia cenocepacia Harboring an Actively Excising Novel Genomic Island.</title>
        <authorList>
            <person name="Patil P.P."/>
            <person name="Mali S."/>
            <person name="Midha S."/>
            <person name="Gautam V."/>
            <person name="Dash L."/>
            <person name="Kumar S."/>
            <person name="Shastri J."/>
            <person name="Singhal L."/>
            <person name="Patil P.B."/>
        </authorList>
    </citation>
    <scope>NUCLEOTIDE SEQUENCE [LARGE SCALE GENOMIC DNA]</scope>
    <source>
        <strain evidence="3 4">BC-19</strain>
    </source>
</reference>
<evidence type="ECO:0000256" key="1">
    <source>
        <dbReference type="SAM" id="Coils"/>
    </source>
</evidence>
<keyword evidence="1" id="KW-0175">Coiled coil</keyword>
<dbReference type="AlphaFoldDB" id="A0ABD4UCT3"/>
<name>A0ABD4UCT3_9BURK</name>
<evidence type="ECO:0000256" key="2">
    <source>
        <dbReference type="SAM" id="MobiDB-lite"/>
    </source>
</evidence>
<dbReference type="Proteomes" id="UP000191686">
    <property type="component" value="Unassembled WGS sequence"/>
</dbReference>
<feature type="region of interest" description="Disordered" evidence="2">
    <location>
        <begin position="74"/>
        <end position="101"/>
    </location>
</feature>
<evidence type="ECO:0000313" key="4">
    <source>
        <dbReference type="Proteomes" id="UP000191686"/>
    </source>
</evidence>
<accession>A0ABD4UCT3</accession>
<dbReference type="EMBL" id="JYMX02000008">
    <property type="protein sequence ID" value="MCW3712145.1"/>
    <property type="molecule type" value="Genomic_DNA"/>
</dbReference>
<dbReference type="RefSeq" id="WP_143262440.1">
    <property type="nucleotide sequence ID" value="NZ_JYMX02000008.1"/>
</dbReference>
<gene>
    <name evidence="3" type="ORF">UE95_012685</name>
</gene>
<evidence type="ECO:0000313" key="3">
    <source>
        <dbReference type="EMBL" id="MCW3712145.1"/>
    </source>
</evidence>
<protein>
    <submittedName>
        <fullName evidence="3">Uncharacterized protein</fullName>
    </submittedName>
</protein>
<feature type="coiled-coil region" evidence="1">
    <location>
        <begin position="13"/>
        <end position="43"/>
    </location>
</feature>
<sequence length="142" mass="15830">MSNETRPISGRQQKALEDKYAQLDKLEQDIQRQAAKNIQKAKDEGRDVISPSLMEKTKALMAIYDEFCIKQGLAKPGASSPEPVNDPDDINPEDIKPYAFPGNEALPKELIEMSEQAAKQRGAAKEDVKKGKWLKGLFGKDE</sequence>